<evidence type="ECO:0000256" key="6">
    <source>
        <dbReference type="ARBA" id="ARBA00022989"/>
    </source>
</evidence>
<evidence type="ECO:0000256" key="8">
    <source>
        <dbReference type="SAM" id="Phobius"/>
    </source>
</evidence>
<dbReference type="HOGENOM" id="CLU_064564_0_0_1"/>
<evidence type="ECO:0000256" key="2">
    <source>
        <dbReference type="ARBA" id="ARBA00004687"/>
    </source>
</evidence>
<feature type="transmembrane region" description="Helical" evidence="8">
    <location>
        <begin position="27"/>
        <end position="48"/>
    </location>
</feature>
<evidence type="ECO:0000256" key="3">
    <source>
        <dbReference type="ARBA" id="ARBA00022502"/>
    </source>
</evidence>
<dbReference type="InterPro" id="IPR009580">
    <property type="entry name" value="GPI_biosynthesis_protein_Pig-F"/>
</dbReference>
<keyword evidence="10" id="KW-1185">Reference proteome</keyword>
<gene>
    <name evidence="9" type="ORF">PISMIDRAFT_10560</name>
</gene>
<dbReference type="GO" id="GO:0005789">
    <property type="term" value="C:endoplasmic reticulum membrane"/>
    <property type="evidence" value="ECO:0007669"/>
    <property type="project" value="UniProtKB-SubCell"/>
</dbReference>
<organism evidence="9 10">
    <name type="scientific">Pisolithus microcarpus 441</name>
    <dbReference type="NCBI Taxonomy" id="765257"/>
    <lineage>
        <taxon>Eukaryota</taxon>
        <taxon>Fungi</taxon>
        <taxon>Dikarya</taxon>
        <taxon>Basidiomycota</taxon>
        <taxon>Agaricomycotina</taxon>
        <taxon>Agaricomycetes</taxon>
        <taxon>Agaricomycetidae</taxon>
        <taxon>Boletales</taxon>
        <taxon>Sclerodermatineae</taxon>
        <taxon>Pisolithaceae</taxon>
        <taxon>Pisolithus</taxon>
    </lineage>
</organism>
<dbReference type="Proteomes" id="UP000054018">
    <property type="component" value="Unassembled WGS sequence"/>
</dbReference>
<keyword evidence="4 8" id="KW-0812">Transmembrane</keyword>
<dbReference type="EMBL" id="KN833721">
    <property type="protein sequence ID" value="KIK23947.1"/>
    <property type="molecule type" value="Genomic_DNA"/>
</dbReference>
<feature type="transmembrane region" description="Helical" evidence="8">
    <location>
        <begin position="183"/>
        <end position="213"/>
    </location>
</feature>
<dbReference type="STRING" id="765257.A0A0C9ZNQ5"/>
<evidence type="ECO:0000256" key="5">
    <source>
        <dbReference type="ARBA" id="ARBA00022824"/>
    </source>
</evidence>
<protein>
    <recommendedName>
        <fullName evidence="11">Phosphatidylinositol-glycan biosynthesis class F protein</fullName>
    </recommendedName>
</protein>
<dbReference type="Pfam" id="PF06699">
    <property type="entry name" value="PIG-F"/>
    <property type="match status" value="1"/>
</dbReference>
<dbReference type="AlphaFoldDB" id="A0A0C9ZNQ5"/>
<name>A0A0C9ZNQ5_9AGAM</name>
<sequence length="309" mass="34087">MPRTRAKTKKVALSSTASESRRGFFPFLQYASVVGVHVILVGFTALYLPQSTLLFGPLPVRKTDRPQSEFMEVLTARPAVTAAWTLAGLCVLQVWWGTWVRKWHFEQQANGTSDEIKISRAKVNGVWFARLREAVGFTLFATAVTHVVIILFGAPLLRRVLCPALSSMHAPEHLYSHHLQTGLLASVVAILTAFVPAFVFGYPSLASDATALLNRLNWIRLFAELSPRNPVERVVVYPAVGAVVGAWVGAFPIPLDWDRPWQAWPLTPLYGSLAGYIIASLAALAVNSLTWLAQEQLHSVQPSTKYKSS</sequence>
<comment type="subcellular location">
    <subcellularLocation>
        <location evidence="1">Endoplasmic reticulum membrane</location>
        <topology evidence="1">Multi-pass membrane protein</topology>
    </subcellularLocation>
</comment>
<feature type="transmembrane region" description="Helical" evidence="8">
    <location>
        <begin position="134"/>
        <end position="157"/>
    </location>
</feature>
<keyword evidence="6 8" id="KW-1133">Transmembrane helix</keyword>
<evidence type="ECO:0000313" key="9">
    <source>
        <dbReference type="EMBL" id="KIK23947.1"/>
    </source>
</evidence>
<keyword evidence="7 8" id="KW-0472">Membrane</keyword>
<feature type="transmembrane region" description="Helical" evidence="8">
    <location>
        <begin position="79"/>
        <end position="98"/>
    </location>
</feature>
<evidence type="ECO:0000256" key="4">
    <source>
        <dbReference type="ARBA" id="ARBA00022692"/>
    </source>
</evidence>
<dbReference type="OrthoDB" id="17366at2759"/>
<reference evidence="9 10" key="1">
    <citation type="submission" date="2014-04" db="EMBL/GenBank/DDBJ databases">
        <authorList>
            <consortium name="DOE Joint Genome Institute"/>
            <person name="Kuo A."/>
            <person name="Kohler A."/>
            <person name="Costa M.D."/>
            <person name="Nagy L.G."/>
            <person name="Floudas D."/>
            <person name="Copeland A."/>
            <person name="Barry K.W."/>
            <person name="Cichocki N."/>
            <person name="Veneault-Fourrey C."/>
            <person name="LaButti K."/>
            <person name="Lindquist E.A."/>
            <person name="Lipzen A."/>
            <person name="Lundell T."/>
            <person name="Morin E."/>
            <person name="Murat C."/>
            <person name="Sun H."/>
            <person name="Tunlid A."/>
            <person name="Henrissat B."/>
            <person name="Grigoriev I.V."/>
            <person name="Hibbett D.S."/>
            <person name="Martin F."/>
            <person name="Nordberg H.P."/>
            <person name="Cantor M.N."/>
            <person name="Hua S.X."/>
        </authorList>
    </citation>
    <scope>NUCLEOTIDE SEQUENCE [LARGE SCALE GENOMIC DNA]</scope>
    <source>
        <strain evidence="9 10">441</strain>
    </source>
</reference>
<comment type="pathway">
    <text evidence="2">Glycolipid biosynthesis; glycosylphosphatidylinositol-anchor biosynthesis.</text>
</comment>
<keyword evidence="5" id="KW-0256">Endoplasmic reticulum</keyword>
<reference evidence="10" key="2">
    <citation type="submission" date="2015-01" db="EMBL/GenBank/DDBJ databases">
        <title>Evolutionary Origins and Diversification of the Mycorrhizal Mutualists.</title>
        <authorList>
            <consortium name="DOE Joint Genome Institute"/>
            <consortium name="Mycorrhizal Genomics Consortium"/>
            <person name="Kohler A."/>
            <person name="Kuo A."/>
            <person name="Nagy L.G."/>
            <person name="Floudas D."/>
            <person name="Copeland A."/>
            <person name="Barry K.W."/>
            <person name="Cichocki N."/>
            <person name="Veneault-Fourrey C."/>
            <person name="LaButti K."/>
            <person name="Lindquist E.A."/>
            <person name="Lipzen A."/>
            <person name="Lundell T."/>
            <person name="Morin E."/>
            <person name="Murat C."/>
            <person name="Riley R."/>
            <person name="Ohm R."/>
            <person name="Sun H."/>
            <person name="Tunlid A."/>
            <person name="Henrissat B."/>
            <person name="Grigoriev I.V."/>
            <person name="Hibbett D.S."/>
            <person name="Martin F."/>
        </authorList>
    </citation>
    <scope>NUCLEOTIDE SEQUENCE [LARGE SCALE GENOMIC DNA]</scope>
    <source>
        <strain evidence="10">441</strain>
    </source>
</reference>
<keyword evidence="3" id="KW-0337">GPI-anchor biosynthesis</keyword>
<feature type="transmembrane region" description="Helical" evidence="8">
    <location>
        <begin position="273"/>
        <end position="293"/>
    </location>
</feature>
<evidence type="ECO:0008006" key="11">
    <source>
        <dbReference type="Google" id="ProtNLM"/>
    </source>
</evidence>
<accession>A0A0C9ZNQ5</accession>
<dbReference type="UniPathway" id="UPA00196"/>
<evidence type="ECO:0000256" key="7">
    <source>
        <dbReference type="ARBA" id="ARBA00023136"/>
    </source>
</evidence>
<evidence type="ECO:0000313" key="10">
    <source>
        <dbReference type="Proteomes" id="UP000054018"/>
    </source>
</evidence>
<evidence type="ECO:0000256" key="1">
    <source>
        <dbReference type="ARBA" id="ARBA00004477"/>
    </source>
</evidence>
<proteinExistence type="predicted"/>
<feature type="transmembrane region" description="Helical" evidence="8">
    <location>
        <begin position="234"/>
        <end position="253"/>
    </location>
</feature>
<dbReference type="GO" id="GO:0006506">
    <property type="term" value="P:GPI anchor biosynthetic process"/>
    <property type="evidence" value="ECO:0007669"/>
    <property type="project" value="UniProtKB-UniPathway"/>
</dbReference>